<proteinExistence type="predicted"/>
<name>A0A8H3BVP2_9AGAM</name>
<accession>A0A8H3BVP2</accession>
<dbReference type="Proteomes" id="UP000663841">
    <property type="component" value="Unassembled WGS sequence"/>
</dbReference>
<dbReference type="AlphaFoldDB" id="A0A8H3BVP2"/>
<sequence>MASPVNSNTLNAPAPAQNNLRRRSIRAAKELIAKSAVNLVDFPGLKDSVQVAREIVGALKPNILQEPARNDIVTQSLVDYLDEILLRTQAADADKVNSEYLEDLQQIKAAVIELKNKTYRTKLACQRDIGRELVEM</sequence>
<dbReference type="EMBL" id="CAJMWW010000303">
    <property type="protein sequence ID" value="CAE6464852.1"/>
    <property type="molecule type" value="Genomic_DNA"/>
</dbReference>
<gene>
    <name evidence="1" type="ORF">RDB_LOCUS162136</name>
</gene>
<evidence type="ECO:0000313" key="1">
    <source>
        <dbReference type="EMBL" id="CAE6464852.1"/>
    </source>
</evidence>
<reference evidence="1" key="1">
    <citation type="submission" date="2021-01" db="EMBL/GenBank/DDBJ databases">
        <authorList>
            <person name="Kaushik A."/>
        </authorList>
    </citation>
    <scope>NUCLEOTIDE SEQUENCE</scope>
    <source>
        <strain evidence="1">AG3-T5</strain>
    </source>
</reference>
<organism evidence="1 2">
    <name type="scientific">Rhizoctonia solani</name>
    <dbReference type="NCBI Taxonomy" id="456999"/>
    <lineage>
        <taxon>Eukaryota</taxon>
        <taxon>Fungi</taxon>
        <taxon>Dikarya</taxon>
        <taxon>Basidiomycota</taxon>
        <taxon>Agaricomycotina</taxon>
        <taxon>Agaricomycetes</taxon>
        <taxon>Cantharellales</taxon>
        <taxon>Ceratobasidiaceae</taxon>
        <taxon>Rhizoctonia</taxon>
    </lineage>
</organism>
<comment type="caution">
    <text evidence="1">The sequence shown here is derived from an EMBL/GenBank/DDBJ whole genome shotgun (WGS) entry which is preliminary data.</text>
</comment>
<evidence type="ECO:0000313" key="2">
    <source>
        <dbReference type="Proteomes" id="UP000663841"/>
    </source>
</evidence>
<protein>
    <submittedName>
        <fullName evidence="1">Uncharacterized protein</fullName>
    </submittedName>
</protein>